<dbReference type="EMBL" id="CP138858">
    <property type="protein sequence ID" value="WPJ96972.1"/>
    <property type="molecule type" value="Genomic_DNA"/>
</dbReference>
<protein>
    <submittedName>
        <fullName evidence="1">Uncharacterized protein</fullName>
    </submittedName>
</protein>
<proteinExistence type="predicted"/>
<dbReference type="Proteomes" id="UP001324993">
    <property type="component" value="Chromosome"/>
</dbReference>
<evidence type="ECO:0000313" key="2">
    <source>
        <dbReference type="Proteomes" id="UP001324993"/>
    </source>
</evidence>
<name>A0ABZ0RN76_9BACT</name>
<dbReference type="Pfam" id="PF22014">
    <property type="entry name" value="DUF6932"/>
    <property type="match status" value="1"/>
</dbReference>
<dbReference type="RefSeq" id="WP_319833826.1">
    <property type="nucleotide sequence ID" value="NZ_CP138858.1"/>
</dbReference>
<gene>
    <name evidence="1" type="ORF">SH580_04525</name>
</gene>
<accession>A0ABZ0RN76</accession>
<sequence length="72" mass="8232">MGDNTAVKARFKLDHYAIDAGHSPQLTVEQIRYWLQLFTHNRDGVWKGMLKIDLNTPAEDSEAKAHLENIVL</sequence>
<keyword evidence="2" id="KW-1185">Reference proteome</keyword>
<evidence type="ECO:0000313" key="1">
    <source>
        <dbReference type="EMBL" id="WPJ96972.1"/>
    </source>
</evidence>
<reference evidence="1 2" key="1">
    <citation type="submission" date="2023-11" db="EMBL/GenBank/DDBJ databases">
        <title>Coraliomargarita sp. nov., isolated from marine algae.</title>
        <authorList>
            <person name="Lee J.K."/>
            <person name="Baek J.H."/>
            <person name="Kim J.M."/>
            <person name="Choi D.G."/>
            <person name="Jeon C.O."/>
        </authorList>
    </citation>
    <scope>NUCLEOTIDE SEQUENCE [LARGE SCALE GENOMIC DNA]</scope>
    <source>
        <strain evidence="1 2">J2-16</strain>
    </source>
</reference>
<organism evidence="1 2">
    <name type="scientific">Coraliomargarita algicola</name>
    <dbReference type="NCBI Taxonomy" id="3092156"/>
    <lineage>
        <taxon>Bacteria</taxon>
        <taxon>Pseudomonadati</taxon>
        <taxon>Verrucomicrobiota</taxon>
        <taxon>Opitutia</taxon>
        <taxon>Puniceicoccales</taxon>
        <taxon>Coraliomargaritaceae</taxon>
        <taxon>Coraliomargarita</taxon>
    </lineage>
</organism>
<dbReference type="InterPro" id="IPR053860">
    <property type="entry name" value="DUF6932"/>
</dbReference>